<feature type="compositionally biased region" description="Basic and acidic residues" evidence="1">
    <location>
        <begin position="10"/>
        <end position="23"/>
    </location>
</feature>
<dbReference type="Proteomes" id="UP000177763">
    <property type="component" value="Unassembled WGS sequence"/>
</dbReference>
<accession>A0A1F4VJG5</accession>
<sequence>MALHKPKARNRLEHQERKEEMAKKLAPRKLRSKENAAENPIEKIVGTPDKMGTVTLRFGDAVRGKGPESVIEFDFPSPYVERGGVPNAEGNFHNPPHFFDLYHLVTLRYPNGVSWRTLRDELKGWGLKQYKKSRALIERNAQKELLSEELYITIDDEQSPDGKRYIRVMALDDFVGKDGGGQILETSLILFCWLLSFNEEEESDENDFGSQLIGVLYDRNAQFVDVWGGLTGSVGSGALLVIPDFLRSHGYPSVTSYACLSHLESLQVRGVVRQHIVERAAAMQRIVSDMVILLGQPRQDEEDVTIFDSVAHTSPYVRARHANALTVAREKKSSPTMVVWYAANDPTLPDRWVGVQITRAPQISGEYAREILERELRAGSIRYGRPDGLGRFPIVPVNRKLMRPDRLKDLIPVLLYLRENDVVLHSTKKSWGKTKDVEIRLFGEGLIDEILEKLGTDLIQLTTNGSRVVALSTLERWIMTQYHDLTFEEIEATLSDPEHWTQLCWLFGSAFIGENTTINTKLFTIGDGVCVLVGHPIMFEEELAVLACRTISDEVEDPFAPIRAKRKAEKEATEAERIAREKAKAKAEAVRRRKKGSGK</sequence>
<feature type="region of interest" description="Disordered" evidence="1">
    <location>
        <begin position="570"/>
        <end position="599"/>
    </location>
</feature>
<evidence type="ECO:0000313" key="3">
    <source>
        <dbReference type="Proteomes" id="UP000177763"/>
    </source>
</evidence>
<comment type="caution">
    <text evidence="2">The sequence shown here is derived from an EMBL/GenBank/DDBJ whole genome shotgun (WGS) entry which is preliminary data.</text>
</comment>
<feature type="compositionally biased region" description="Basic and acidic residues" evidence="1">
    <location>
        <begin position="570"/>
        <end position="590"/>
    </location>
</feature>
<gene>
    <name evidence="2" type="ORF">A3H26_00025</name>
</gene>
<dbReference type="AlphaFoldDB" id="A0A1F4VJG5"/>
<name>A0A1F4VJG5_UNCKA</name>
<feature type="region of interest" description="Disordered" evidence="1">
    <location>
        <begin position="1"/>
        <end position="37"/>
    </location>
</feature>
<dbReference type="EMBL" id="MEVN01000015">
    <property type="protein sequence ID" value="OGC57341.1"/>
    <property type="molecule type" value="Genomic_DNA"/>
</dbReference>
<organism evidence="2 3">
    <name type="scientific">candidate division WWE3 bacterium RIFCSPLOWO2_12_FULL_36_10</name>
    <dbReference type="NCBI Taxonomy" id="1802630"/>
    <lineage>
        <taxon>Bacteria</taxon>
        <taxon>Katanobacteria</taxon>
    </lineage>
</organism>
<protein>
    <submittedName>
        <fullName evidence="2">Uncharacterized protein</fullName>
    </submittedName>
</protein>
<evidence type="ECO:0000256" key="1">
    <source>
        <dbReference type="SAM" id="MobiDB-lite"/>
    </source>
</evidence>
<proteinExistence type="predicted"/>
<reference evidence="2 3" key="1">
    <citation type="journal article" date="2016" name="Nat. Commun.">
        <title>Thousands of microbial genomes shed light on interconnected biogeochemical processes in an aquifer system.</title>
        <authorList>
            <person name="Anantharaman K."/>
            <person name="Brown C.T."/>
            <person name="Hug L.A."/>
            <person name="Sharon I."/>
            <person name="Castelle C.J."/>
            <person name="Probst A.J."/>
            <person name="Thomas B.C."/>
            <person name="Singh A."/>
            <person name="Wilkins M.J."/>
            <person name="Karaoz U."/>
            <person name="Brodie E.L."/>
            <person name="Williams K.H."/>
            <person name="Hubbard S.S."/>
            <person name="Banfield J.F."/>
        </authorList>
    </citation>
    <scope>NUCLEOTIDE SEQUENCE [LARGE SCALE GENOMIC DNA]</scope>
</reference>
<evidence type="ECO:0000313" key="2">
    <source>
        <dbReference type="EMBL" id="OGC57341.1"/>
    </source>
</evidence>